<protein>
    <submittedName>
        <fullName evidence="9">FUSC family protein</fullName>
    </submittedName>
</protein>
<evidence type="ECO:0000256" key="7">
    <source>
        <dbReference type="SAM" id="Phobius"/>
    </source>
</evidence>
<comment type="caution">
    <text evidence="9">The sequence shown here is derived from an EMBL/GenBank/DDBJ whole genome shotgun (WGS) entry which is preliminary data.</text>
</comment>
<evidence type="ECO:0000256" key="3">
    <source>
        <dbReference type="ARBA" id="ARBA00022692"/>
    </source>
</evidence>
<accession>A0AAE2ZTD8</accession>
<evidence type="ECO:0000256" key="5">
    <source>
        <dbReference type="ARBA" id="ARBA00023136"/>
    </source>
</evidence>
<keyword evidence="4 7" id="KW-1133">Transmembrane helix</keyword>
<comment type="subcellular location">
    <subcellularLocation>
        <location evidence="1">Cell membrane</location>
        <topology evidence="1">Multi-pass membrane protein</topology>
    </subcellularLocation>
</comment>
<evidence type="ECO:0000313" key="9">
    <source>
        <dbReference type="EMBL" id="MBW8640500.1"/>
    </source>
</evidence>
<organism evidence="9 10">
    <name type="scientific">Flavimaribacter sediminis</name>
    <dbReference type="NCBI Taxonomy" id="2865987"/>
    <lineage>
        <taxon>Bacteria</taxon>
        <taxon>Pseudomonadati</taxon>
        <taxon>Pseudomonadota</taxon>
        <taxon>Alphaproteobacteria</taxon>
        <taxon>Hyphomicrobiales</taxon>
        <taxon>Rhizobiaceae</taxon>
        <taxon>Flavimaribacter</taxon>
    </lineage>
</organism>
<dbReference type="PANTHER" id="PTHR30509:SF9">
    <property type="entry name" value="MULTIDRUG RESISTANCE PROTEIN MDTO"/>
    <property type="match status" value="1"/>
</dbReference>
<name>A0AAE2ZTD8_9HYPH</name>
<feature type="transmembrane region" description="Helical" evidence="7">
    <location>
        <begin position="457"/>
        <end position="475"/>
    </location>
</feature>
<keyword evidence="10" id="KW-1185">Reference proteome</keyword>
<evidence type="ECO:0000256" key="4">
    <source>
        <dbReference type="ARBA" id="ARBA00022989"/>
    </source>
</evidence>
<dbReference type="GO" id="GO:0005886">
    <property type="term" value="C:plasma membrane"/>
    <property type="evidence" value="ECO:0007669"/>
    <property type="project" value="UniProtKB-SubCell"/>
</dbReference>
<feature type="transmembrane region" description="Helical" evidence="7">
    <location>
        <begin position="49"/>
        <end position="69"/>
    </location>
</feature>
<gene>
    <name evidence="9" type="ORF">K1W69_25130</name>
</gene>
<keyword evidence="5 7" id="KW-0472">Membrane</keyword>
<evidence type="ECO:0000256" key="2">
    <source>
        <dbReference type="ARBA" id="ARBA00022475"/>
    </source>
</evidence>
<feature type="transmembrane region" description="Helical" evidence="7">
    <location>
        <begin position="109"/>
        <end position="127"/>
    </location>
</feature>
<reference evidence="9" key="1">
    <citation type="submission" date="2021-08" db="EMBL/GenBank/DDBJ databases">
        <title>Hoeflea bacterium WL0058 sp. nov., isolated from the sediment.</title>
        <authorList>
            <person name="Wang L."/>
            <person name="Zhang D."/>
        </authorList>
    </citation>
    <scope>NUCLEOTIDE SEQUENCE</scope>
    <source>
        <strain evidence="9">WL0058</strain>
    </source>
</reference>
<keyword evidence="2" id="KW-1003">Cell membrane</keyword>
<dbReference type="Proteomes" id="UP001196509">
    <property type="component" value="Unassembled WGS sequence"/>
</dbReference>
<keyword evidence="3 7" id="KW-0812">Transmembrane</keyword>
<feature type="domain" description="Integral membrane bound transporter" evidence="8">
    <location>
        <begin position="377"/>
        <end position="499"/>
    </location>
</feature>
<proteinExistence type="inferred from homology"/>
<dbReference type="RefSeq" id="WP_220231219.1">
    <property type="nucleotide sequence ID" value="NZ_JAICBX010000006.1"/>
</dbReference>
<feature type="transmembrane region" description="Helical" evidence="7">
    <location>
        <begin position="366"/>
        <end position="384"/>
    </location>
</feature>
<comment type="similarity">
    <text evidence="6">Belongs to the YccS/YhfK family.</text>
</comment>
<sequence>MTLGLTRLASFLRRVDPGGLNLVRGLHFGLATILAGCIGYGLHRLAPPGVVPNLTIFCAASAAFSLLFLTPGPKPTEFRLILRNGAVVLAVLLVGAIVGWGSLDPSGRLVTYIWVPVIAFGFYLRRYGVDGTQVGRLMSMMFMFLVIENPDRSVSWWLPLAALIGAGSAIVVRILGWRPSSLNAFASEEHSILSEFARRLRDNDVADQLEVDDLRARWTEFARLSNTVVFQNPQLSDDVQTRVLRVLRILLSGQYIGDLYQEIAASGNGDVIARPDLAALRKDVAQVLLGSDRYSVKTPDEVERIRERLLSSGGGNDQKDFYEFRLFAAYARIFEILQTTGTGKPTPEPRRVWQVNAADSEAANRMAIQGFVAASVTIFLTSWFNLAHGFWATMTVYMVLSGTAGATLQRMTERTIGTAAGAALAILVENTIPLTSVQAATALLALGLVVLALPGNYTIASGLISYTVLIAFHLLADAGSGNALARVYDTFIGAFTGLAAALLIFPVRSVDKIDPFLVDIRSKALDLVHTATDVQKQQLNASVAALEQSSRKLAEIIPEIEAERLLDLQPPKKLRRRLAYADALVSYVTLYVDTRSKTEPFQLSNETAEFLRTVQEQLEKALLPSPEAPGAAADTLKKLEIPRLDVDSRRLTMMLIGIRYYAYKTATVLHELNTLKP</sequence>
<dbReference type="EMBL" id="JAICBX010000006">
    <property type="protein sequence ID" value="MBW8640500.1"/>
    <property type="molecule type" value="Genomic_DNA"/>
</dbReference>
<feature type="transmembrane region" description="Helical" evidence="7">
    <location>
        <begin position="81"/>
        <end position="103"/>
    </location>
</feature>
<dbReference type="InterPro" id="IPR049453">
    <property type="entry name" value="Memb_transporter_dom"/>
</dbReference>
<feature type="transmembrane region" description="Helical" evidence="7">
    <location>
        <begin position="21"/>
        <end position="43"/>
    </location>
</feature>
<dbReference type="AlphaFoldDB" id="A0AAE2ZTD8"/>
<feature type="transmembrane region" description="Helical" evidence="7">
    <location>
        <begin position="420"/>
        <end position="451"/>
    </location>
</feature>
<dbReference type="PANTHER" id="PTHR30509">
    <property type="entry name" value="P-HYDROXYBENZOIC ACID EFFLUX PUMP SUBUNIT-RELATED"/>
    <property type="match status" value="1"/>
</dbReference>
<feature type="transmembrane region" description="Helical" evidence="7">
    <location>
        <begin position="487"/>
        <end position="507"/>
    </location>
</feature>
<dbReference type="Pfam" id="PF13515">
    <property type="entry name" value="FUSC_2"/>
    <property type="match status" value="1"/>
</dbReference>
<evidence type="ECO:0000256" key="6">
    <source>
        <dbReference type="ARBA" id="ARBA00043993"/>
    </source>
</evidence>
<evidence type="ECO:0000313" key="10">
    <source>
        <dbReference type="Proteomes" id="UP001196509"/>
    </source>
</evidence>
<feature type="transmembrane region" description="Helical" evidence="7">
    <location>
        <begin position="156"/>
        <end position="175"/>
    </location>
</feature>
<evidence type="ECO:0000259" key="8">
    <source>
        <dbReference type="Pfam" id="PF13515"/>
    </source>
</evidence>
<evidence type="ECO:0000256" key="1">
    <source>
        <dbReference type="ARBA" id="ARBA00004651"/>
    </source>
</evidence>